<dbReference type="Gene3D" id="3.80.10.10">
    <property type="entry name" value="Ribonuclease Inhibitor"/>
    <property type="match status" value="2"/>
</dbReference>
<organism evidence="5 6">
    <name type="scientific">Aphidius gifuensis</name>
    <name type="common">Parasitoid wasp</name>
    <dbReference type="NCBI Taxonomy" id="684658"/>
    <lineage>
        <taxon>Eukaryota</taxon>
        <taxon>Metazoa</taxon>
        <taxon>Ecdysozoa</taxon>
        <taxon>Arthropoda</taxon>
        <taxon>Hexapoda</taxon>
        <taxon>Insecta</taxon>
        <taxon>Pterygota</taxon>
        <taxon>Neoptera</taxon>
        <taxon>Endopterygota</taxon>
        <taxon>Hymenoptera</taxon>
        <taxon>Apocrita</taxon>
        <taxon>Ichneumonoidea</taxon>
        <taxon>Braconidae</taxon>
        <taxon>Aphidiinae</taxon>
        <taxon>Aphidius</taxon>
    </lineage>
</organism>
<dbReference type="Gene3D" id="1.20.1280.50">
    <property type="match status" value="1"/>
</dbReference>
<dbReference type="Pfam" id="PF00076">
    <property type="entry name" value="RRM_1"/>
    <property type="match status" value="1"/>
</dbReference>
<dbReference type="InterPro" id="IPR036047">
    <property type="entry name" value="F-box-like_dom_sf"/>
</dbReference>
<evidence type="ECO:0000256" key="2">
    <source>
        <dbReference type="ARBA" id="ARBA00022884"/>
    </source>
</evidence>
<dbReference type="Pfam" id="PF00646">
    <property type="entry name" value="F-box"/>
    <property type="match status" value="1"/>
</dbReference>
<dbReference type="SMART" id="SM00367">
    <property type="entry name" value="LRR_CC"/>
    <property type="match status" value="3"/>
</dbReference>
<accession>A0A835CYS0</accession>
<keyword evidence="1" id="KW-0833">Ubl conjugation pathway</keyword>
<evidence type="ECO:0000256" key="3">
    <source>
        <dbReference type="PROSITE-ProRule" id="PRU00176"/>
    </source>
</evidence>
<dbReference type="Proteomes" id="UP000639338">
    <property type="component" value="Unassembled WGS sequence"/>
</dbReference>
<dbReference type="GO" id="GO:0019005">
    <property type="term" value="C:SCF ubiquitin ligase complex"/>
    <property type="evidence" value="ECO:0007669"/>
    <property type="project" value="TreeGrafter"/>
</dbReference>
<dbReference type="SUPFAM" id="SSF52047">
    <property type="entry name" value="RNI-like"/>
    <property type="match status" value="1"/>
</dbReference>
<proteinExistence type="predicted"/>
<dbReference type="GO" id="GO:0031146">
    <property type="term" value="P:SCF-dependent proteasomal ubiquitin-dependent protein catabolic process"/>
    <property type="evidence" value="ECO:0007669"/>
    <property type="project" value="TreeGrafter"/>
</dbReference>
<dbReference type="InterPro" id="IPR012677">
    <property type="entry name" value="Nucleotide-bd_a/b_plait_sf"/>
</dbReference>
<dbReference type="SUPFAM" id="SSF81383">
    <property type="entry name" value="F-box domain"/>
    <property type="match status" value="1"/>
</dbReference>
<evidence type="ECO:0000259" key="4">
    <source>
        <dbReference type="PROSITE" id="PS50102"/>
    </source>
</evidence>
<dbReference type="InterPro" id="IPR035979">
    <property type="entry name" value="RBD_domain_sf"/>
</dbReference>
<dbReference type="AlphaFoldDB" id="A0A835CYS0"/>
<dbReference type="InterPro" id="IPR000504">
    <property type="entry name" value="RRM_dom"/>
</dbReference>
<dbReference type="SMART" id="SM00360">
    <property type="entry name" value="RRM"/>
    <property type="match status" value="1"/>
</dbReference>
<dbReference type="SUPFAM" id="SSF54928">
    <property type="entry name" value="RNA-binding domain, RBD"/>
    <property type="match status" value="1"/>
</dbReference>
<protein>
    <recommendedName>
        <fullName evidence="4">RRM domain-containing protein</fullName>
    </recommendedName>
</protein>
<evidence type="ECO:0000256" key="1">
    <source>
        <dbReference type="ARBA" id="ARBA00022786"/>
    </source>
</evidence>
<comment type="caution">
    <text evidence="5">The sequence shown here is derived from an EMBL/GenBank/DDBJ whole genome shotgun (WGS) entry which is preliminary data.</text>
</comment>
<evidence type="ECO:0000313" key="5">
    <source>
        <dbReference type="EMBL" id="KAF7997940.1"/>
    </source>
</evidence>
<sequence length="513" mass="57806">MAASHQDLASNPPAQETRDYVGEILGLESWSPGSCDDYYKIVTTTEDGTLIRKLFVGNLAERTTTKDLIKLFNQYGDVESCYIKRNYGRSNFAFVIFKDVTGAWNAREAAEAHQVRMHCRILRVSAADSWHQPDYIENQRGLYGNKDNNNQNTTTTIVEARADVESPIRLLNDDCLIQMFLHLPISDRVRMERVCKRWHALSRESWWSVKRLDLEKKNWGLSDRFRLQYIDTATLRKVLMRCGDFLTKLDLSDLLHSLGSSTLTIVGKLCPNLQYIDVTGIILSPSGINSLIVNCRNITEFYMKKLSGPCEKDLAKLFMLNKKLKYVSLGNHSITGKSLGHLPHDTIEKIKLDHCTSLLSNYFDSAIQKFTTIQTLELNNCVCLNVSSIAAISNMITLINLSFTGNYPLITAKSLCLLSKLTNLEQLDFNQNILVNDGNITIITMTCKKLKVLNISGCVAVTNRGILSISTLPKLETLTMNSVKKVTDESIASLCKLKVLKCRSKLTDLNIIN</sequence>
<dbReference type="CDD" id="cd00590">
    <property type="entry name" value="RRM_SF"/>
    <property type="match status" value="1"/>
</dbReference>
<dbReference type="PROSITE" id="PS50102">
    <property type="entry name" value="RRM"/>
    <property type="match status" value="1"/>
</dbReference>
<keyword evidence="2 3" id="KW-0694">RNA-binding</keyword>
<name>A0A835CYS0_APHGI</name>
<dbReference type="InterPro" id="IPR057207">
    <property type="entry name" value="FBXL15_LRR"/>
</dbReference>
<gene>
    <name evidence="5" type="ORF">HCN44_009338</name>
</gene>
<dbReference type="EMBL" id="JACMRX010000001">
    <property type="protein sequence ID" value="KAF7997940.1"/>
    <property type="molecule type" value="Genomic_DNA"/>
</dbReference>
<dbReference type="InterPro" id="IPR032675">
    <property type="entry name" value="LRR_dom_sf"/>
</dbReference>
<dbReference type="Gene3D" id="3.30.70.330">
    <property type="match status" value="1"/>
</dbReference>
<dbReference type="GO" id="GO:0003723">
    <property type="term" value="F:RNA binding"/>
    <property type="evidence" value="ECO:0007669"/>
    <property type="project" value="UniProtKB-UniRule"/>
</dbReference>
<feature type="domain" description="RRM" evidence="4">
    <location>
        <begin position="52"/>
        <end position="129"/>
    </location>
</feature>
<dbReference type="InterPro" id="IPR001810">
    <property type="entry name" value="F-box_dom"/>
</dbReference>
<reference evidence="5 6" key="1">
    <citation type="submission" date="2020-08" db="EMBL/GenBank/DDBJ databases">
        <title>Aphidius gifuensis genome sequencing and assembly.</title>
        <authorList>
            <person name="Du Z."/>
        </authorList>
    </citation>
    <scope>NUCLEOTIDE SEQUENCE [LARGE SCALE GENOMIC DNA]</scope>
    <source>
        <strain evidence="5">YNYX2018</strain>
        <tissue evidence="5">Adults</tissue>
    </source>
</reference>
<dbReference type="PANTHER" id="PTHR13318">
    <property type="entry name" value="PARTNER OF PAIRED, ISOFORM B-RELATED"/>
    <property type="match status" value="1"/>
</dbReference>
<dbReference type="OrthoDB" id="549243at2759"/>
<dbReference type="Pfam" id="PF25372">
    <property type="entry name" value="DUF7885"/>
    <property type="match status" value="1"/>
</dbReference>
<dbReference type="InterPro" id="IPR006553">
    <property type="entry name" value="Leu-rich_rpt_Cys-con_subtyp"/>
</dbReference>
<keyword evidence="6" id="KW-1185">Reference proteome</keyword>
<evidence type="ECO:0000313" key="6">
    <source>
        <dbReference type="Proteomes" id="UP000639338"/>
    </source>
</evidence>